<dbReference type="OrthoDB" id="5177725at2"/>
<dbReference type="AlphaFoldDB" id="A0A2T0QCD9"/>
<dbReference type="CDD" id="cd00093">
    <property type="entry name" value="HTH_XRE"/>
    <property type="match status" value="1"/>
</dbReference>
<organism evidence="2 3">
    <name type="scientific">Allonocardiopsis opalescens</name>
    <dbReference type="NCBI Taxonomy" id="1144618"/>
    <lineage>
        <taxon>Bacteria</taxon>
        <taxon>Bacillati</taxon>
        <taxon>Actinomycetota</taxon>
        <taxon>Actinomycetes</taxon>
        <taxon>Streptosporangiales</taxon>
        <taxon>Allonocardiopsis</taxon>
    </lineage>
</organism>
<evidence type="ECO:0000313" key="3">
    <source>
        <dbReference type="Proteomes" id="UP000237846"/>
    </source>
</evidence>
<keyword evidence="3" id="KW-1185">Reference proteome</keyword>
<dbReference type="RefSeq" id="WP_106237518.1">
    <property type="nucleotide sequence ID" value="NZ_PVZC01000001.1"/>
</dbReference>
<dbReference type="InterPro" id="IPR043917">
    <property type="entry name" value="DUF5753"/>
</dbReference>
<accession>A0A2T0QCD9</accession>
<proteinExistence type="predicted"/>
<evidence type="ECO:0000259" key="1">
    <source>
        <dbReference type="Pfam" id="PF19054"/>
    </source>
</evidence>
<dbReference type="Pfam" id="PF13560">
    <property type="entry name" value="HTH_31"/>
    <property type="match status" value="1"/>
</dbReference>
<evidence type="ECO:0000313" key="2">
    <source>
        <dbReference type="EMBL" id="PRY01575.1"/>
    </source>
</evidence>
<protein>
    <submittedName>
        <fullName evidence="2">Helix-turn-helix protein</fullName>
    </submittedName>
</protein>
<dbReference type="InterPro" id="IPR001387">
    <property type="entry name" value="Cro/C1-type_HTH"/>
</dbReference>
<dbReference type="Pfam" id="PF19054">
    <property type="entry name" value="DUF5753"/>
    <property type="match status" value="1"/>
</dbReference>
<dbReference type="EMBL" id="PVZC01000001">
    <property type="protein sequence ID" value="PRY01575.1"/>
    <property type="molecule type" value="Genomic_DNA"/>
</dbReference>
<dbReference type="Proteomes" id="UP000237846">
    <property type="component" value="Unassembled WGS sequence"/>
</dbReference>
<name>A0A2T0QCD9_9ACTN</name>
<comment type="caution">
    <text evidence="2">The sequence shown here is derived from an EMBL/GenBank/DDBJ whole genome shotgun (WGS) entry which is preliminary data.</text>
</comment>
<reference evidence="2 3" key="1">
    <citation type="submission" date="2018-03" db="EMBL/GenBank/DDBJ databases">
        <title>Genomic Encyclopedia of Archaeal and Bacterial Type Strains, Phase II (KMG-II): from individual species to whole genera.</title>
        <authorList>
            <person name="Goeker M."/>
        </authorList>
    </citation>
    <scope>NUCLEOTIDE SEQUENCE [LARGE SCALE GENOMIC DNA]</scope>
    <source>
        <strain evidence="2 3">DSM 45601</strain>
    </source>
</reference>
<feature type="domain" description="DUF5753" evidence="1">
    <location>
        <begin position="96"/>
        <end position="274"/>
    </location>
</feature>
<gene>
    <name evidence="2" type="ORF">CLV72_101158</name>
</gene>
<sequence length="280" mass="31345">MRSPTVGRWQLATWLARLRAGRPVAEVAKRLRVSTSTVLRWETAGEKGVVPGPGPLSRLLEIYEVPDDEAARIRELREQARRSGWWQPYDLDRHYGTYIGLEAEATRIETYESDLVTGLAQTEGYARAVVRATRPGATPAMIDQLVQVRVHRQKTWLREGGPKLWAILGEAALRQRVGSATIMRDQLRHLIELSDHPRMTLQALPFSVGAHAAMEMASFAILFLDQIPLSTVYTEGHGASLFQDSPRDVTAHAEVFDRLRAAALGTEATRQVLHQLAQQQ</sequence>